<organism evidence="9 10">
    <name type="scientific">Trichomalopsis sarcophagae</name>
    <dbReference type="NCBI Taxonomy" id="543379"/>
    <lineage>
        <taxon>Eukaryota</taxon>
        <taxon>Metazoa</taxon>
        <taxon>Ecdysozoa</taxon>
        <taxon>Arthropoda</taxon>
        <taxon>Hexapoda</taxon>
        <taxon>Insecta</taxon>
        <taxon>Pterygota</taxon>
        <taxon>Neoptera</taxon>
        <taxon>Endopterygota</taxon>
        <taxon>Hymenoptera</taxon>
        <taxon>Apocrita</taxon>
        <taxon>Proctotrupomorpha</taxon>
        <taxon>Chalcidoidea</taxon>
        <taxon>Pteromalidae</taxon>
        <taxon>Pteromalinae</taxon>
        <taxon>Trichomalopsis</taxon>
    </lineage>
</organism>
<keyword evidence="5" id="KW-1133">Transmembrane helix</keyword>
<dbReference type="GO" id="GO:0004984">
    <property type="term" value="F:olfactory receptor activity"/>
    <property type="evidence" value="ECO:0007669"/>
    <property type="project" value="InterPro"/>
</dbReference>
<protein>
    <submittedName>
        <fullName evidence="9">Uncharacterized protein</fullName>
    </submittedName>
</protein>
<proteinExistence type="predicted"/>
<evidence type="ECO:0000256" key="4">
    <source>
        <dbReference type="ARBA" id="ARBA00022725"/>
    </source>
</evidence>
<dbReference type="OrthoDB" id="6614360at2759"/>
<accession>A0A232FKN5</accession>
<gene>
    <name evidence="9" type="ORF">TSAR_014759</name>
</gene>
<dbReference type="AlphaFoldDB" id="A0A232FKN5"/>
<evidence type="ECO:0000256" key="2">
    <source>
        <dbReference type="ARBA" id="ARBA00022606"/>
    </source>
</evidence>
<dbReference type="GO" id="GO:0016020">
    <property type="term" value="C:membrane"/>
    <property type="evidence" value="ECO:0007669"/>
    <property type="project" value="UniProtKB-SubCell"/>
</dbReference>
<sequence>MGINILYYGILSVLVLVNLDNPMNSIRYIGLMIGPMVHLFYLSWPGQKLMHRSHYCNEWYEGSVQSKKLLSFFTLRCSEPCLLTAGGLVTA</sequence>
<evidence type="ECO:0000256" key="5">
    <source>
        <dbReference type="ARBA" id="ARBA00022989"/>
    </source>
</evidence>
<dbReference type="EMBL" id="NNAY01000075">
    <property type="protein sequence ID" value="OXU31225.1"/>
    <property type="molecule type" value="Genomic_DNA"/>
</dbReference>
<evidence type="ECO:0000256" key="7">
    <source>
        <dbReference type="ARBA" id="ARBA00023170"/>
    </source>
</evidence>
<evidence type="ECO:0000256" key="1">
    <source>
        <dbReference type="ARBA" id="ARBA00004141"/>
    </source>
</evidence>
<evidence type="ECO:0000313" key="9">
    <source>
        <dbReference type="EMBL" id="OXU31225.1"/>
    </source>
</evidence>
<evidence type="ECO:0000256" key="8">
    <source>
        <dbReference type="ARBA" id="ARBA00023224"/>
    </source>
</evidence>
<evidence type="ECO:0000256" key="6">
    <source>
        <dbReference type="ARBA" id="ARBA00023136"/>
    </source>
</evidence>
<comment type="subcellular location">
    <subcellularLocation>
        <location evidence="1">Membrane</location>
        <topology evidence="1">Multi-pass membrane protein</topology>
    </subcellularLocation>
</comment>
<dbReference type="Pfam" id="PF02949">
    <property type="entry name" value="7tm_6"/>
    <property type="match status" value="1"/>
</dbReference>
<keyword evidence="3" id="KW-0812">Transmembrane</keyword>
<evidence type="ECO:0000256" key="3">
    <source>
        <dbReference type="ARBA" id="ARBA00022692"/>
    </source>
</evidence>
<dbReference type="InterPro" id="IPR004117">
    <property type="entry name" value="7tm6_olfct_rcpt"/>
</dbReference>
<dbReference type="GO" id="GO:0007165">
    <property type="term" value="P:signal transduction"/>
    <property type="evidence" value="ECO:0007669"/>
    <property type="project" value="UniProtKB-KW"/>
</dbReference>
<keyword evidence="7" id="KW-0675">Receptor</keyword>
<comment type="caution">
    <text evidence="9">The sequence shown here is derived from an EMBL/GenBank/DDBJ whole genome shotgun (WGS) entry which is preliminary data.</text>
</comment>
<dbReference type="GO" id="GO:0005549">
    <property type="term" value="F:odorant binding"/>
    <property type="evidence" value="ECO:0007669"/>
    <property type="project" value="InterPro"/>
</dbReference>
<keyword evidence="4" id="KW-0552">Olfaction</keyword>
<keyword evidence="10" id="KW-1185">Reference proteome</keyword>
<reference evidence="9 10" key="1">
    <citation type="journal article" date="2017" name="Curr. Biol.">
        <title>The Evolution of Venom by Co-option of Single-Copy Genes.</title>
        <authorList>
            <person name="Martinson E.O."/>
            <person name="Mrinalini"/>
            <person name="Kelkar Y.D."/>
            <person name="Chang C.H."/>
            <person name="Werren J.H."/>
        </authorList>
    </citation>
    <scope>NUCLEOTIDE SEQUENCE [LARGE SCALE GENOMIC DNA]</scope>
    <source>
        <strain evidence="9 10">Alberta</strain>
        <tissue evidence="9">Whole body</tissue>
    </source>
</reference>
<dbReference type="Proteomes" id="UP000215335">
    <property type="component" value="Unassembled WGS sequence"/>
</dbReference>
<evidence type="ECO:0000313" key="10">
    <source>
        <dbReference type="Proteomes" id="UP000215335"/>
    </source>
</evidence>
<keyword evidence="6" id="KW-0472">Membrane</keyword>
<name>A0A232FKN5_9HYME</name>
<keyword evidence="2" id="KW-0716">Sensory transduction</keyword>
<keyword evidence="8" id="KW-0807">Transducer</keyword>